<evidence type="ECO:0000313" key="4">
    <source>
        <dbReference type="Proteomes" id="UP001161409"/>
    </source>
</evidence>
<dbReference type="PANTHER" id="PTHR42870">
    <property type="entry name" value="ACETYL-COA C-ACETYLTRANSFERASE"/>
    <property type="match status" value="1"/>
</dbReference>
<keyword evidence="4" id="KW-1185">Reference proteome</keyword>
<dbReference type="EMBL" id="BSNF01000007">
    <property type="protein sequence ID" value="GLQ06776.1"/>
    <property type="molecule type" value="Genomic_DNA"/>
</dbReference>
<evidence type="ECO:0000313" key="3">
    <source>
        <dbReference type="EMBL" id="GLQ06776.1"/>
    </source>
</evidence>
<dbReference type="Gene3D" id="3.40.47.10">
    <property type="match status" value="1"/>
</dbReference>
<dbReference type="Proteomes" id="UP001161409">
    <property type="component" value="Unassembled WGS sequence"/>
</dbReference>
<dbReference type="InterPro" id="IPR020616">
    <property type="entry name" value="Thiolase_N"/>
</dbReference>
<name>A0ABQ5U8I4_9PROT</name>
<evidence type="ECO:0000259" key="2">
    <source>
        <dbReference type="Pfam" id="PF22691"/>
    </source>
</evidence>
<feature type="domain" description="Thiolase N-terminal" evidence="1">
    <location>
        <begin position="4"/>
        <end position="210"/>
    </location>
</feature>
<dbReference type="Pfam" id="PF00108">
    <property type="entry name" value="Thiolase_N"/>
    <property type="match status" value="1"/>
</dbReference>
<dbReference type="RefSeq" id="WP_169562136.1">
    <property type="nucleotide sequence ID" value="NZ_BSNF01000007.1"/>
</dbReference>
<comment type="caution">
    <text evidence="3">The sequence shown here is derived from an EMBL/GenBank/DDBJ whole genome shotgun (WGS) entry which is preliminary data.</text>
</comment>
<sequence>MSAVYVVGVGMTAFGQFIQKSMQDMTREAVHAALGDAGIPVSKIEAAYFSNATQGALEGQYMIPGQVALRPLGLEGIPIVNLENACASASTAFAMACKEIRSGDSSVVLAVGAEKMVSPDKLKTMAAFDGAIDVHNRDETIANLLAMSDGMTLPSDALEDTGPRSVFMDVYAAMARFHMMEYGTTQAQIAAVAAKNHDHSVHNERAQFRKSFSVEEVLAARKVCWPLTLPMCSPVSDGASAAILCSEEALKYFDRSRAVKVGASVLVSGTTHSPKQPEQHITRVAALKAYDMAGVAPEDVSVAEVHDATAFGEILQTENLGFCGFGEGGALAASGATRIGGRIPVNPSGGLESKGHPIGATGLGQIFELTQQLRGEAGARQVEGARIAVAENGGGVYEYEEAAACITILEKT</sequence>
<dbReference type="PIRSF" id="PIRSF000429">
    <property type="entry name" value="Ac-CoA_Ac_transf"/>
    <property type="match status" value="1"/>
</dbReference>
<dbReference type="SUPFAM" id="SSF53901">
    <property type="entry name" value="Thiolase-like"/>
    <property type="match status" value="2"/>
</dbReference>
<dbReference type="Pfam" id="PF22691">
    <property type="entry name" value="Thiolase_C_1"/>
    <property type="match status" value="1"/>
</dbReference>
<feature type="domain" description="Thiolase C-terminal" evidence="2">
    <location>
        <begin position="280"/>
        <end position="400"/>
    </location>
</feature>
<dbReference type="CDD" id="cd00829">
    <property type="entry name" value="SCP-x_thiolase"/>
    <property type="match status" value="1"/>
</dbReference>
<dbReference type="InterPro" id="IPR016039">
    <property type="entry name" value="Thiolase-like"/>
</dbReference>
<organism evidence="3 4">
    <name type="scientific">Sneathiella chinensis</name>
    <dbReference type="NCBI Taxonomy" id="349750"/>
    <lineage>
        <taxon>Bacteria</taxon>
        <taxon>Pseudomonadati</taxon>
        <taxon>Pseudomonadota</taxon>
        <taxon>Alphaproteobacteria</taxon>
        <taxon>Sneathiellales</taxon>
        <taxon>Sneathiellaceae</taxon>
        <taxon>Sneathiella</taxon>
    </lineage>
</organism>
<proteinExistence type="predicted"/>
<evidence type="ECO:0000259" key="1">
    <source>
        <dbReference type="Pfam" id="PF00108"/>
    </source>
</evidence>
<accession>A0ABQ5U8I4</accession>
<reference evidence="3" key="1">
    <citation type="journal article" date="2014" name="Int. J. Syst. Evol. Microbiol.">
        <title>Complete genome of a new Firmicutes species belonging to the dominant human colonic microbiota ('Ruminococcus bicirculans') reveals two chromosomes and a selective capacity to utilize plant glucans.</title>
        <authorList>
            <consortium name="NISC Comparative Sequencing Program"/>
            <person name="Wegmann U."/>
            <person name="Louis P."/>
            <person name="Goesmann A."/>
            <person name="Henrissat B."/>
            <person name="Duncan S.H."/>
            <person name="Flint H.J."/>
        </authorList>
    </citation>
    <scope>NUCLEOTIDE SEQUENCE</scope>
    <source>
        <strain evidence="3">NBRC 103408</strain>
    </source>
</reference>
<gene>
    <name evidence="3" type="ORF">GCM10007924_19970</name>
</gene>
<dbReference type="InterPro" id="IPR055140">
    <property type="entry name" value="Thiolase_C_2"/>
</dbReference>
<protein>
    <submittedName>
        <fullName evidence="3">Thiolase</fullName>
    </submittedName>
</protein>
<dbReference type="PANTHER" id="PTHR42870:SF1">
    <property type="entry name" value="NON-SPECIFIC LIPID-TRANSFER PROTEIN-LIKE 2"/>
    <property type="match status" value="1"/>
</dbReference>
<reference evidence="3" key="2">
    <citation type="submission" date="2023-01" db="EMBL/GenBank/DDBJ databases">
        <title>Draft genome sequence of Sneathiella chinensis strain NBRC 103408.</title>
        <authorList>
            <person name="Sun Q."/>
            <person name="Mori K."/>
        </authorList>
    </citation>
    <scope>NUCLEOTIDE SEQUENCE</scope>
    <source>
        <strain evidence="3">NBRC 103408</strain>
    </source>
</reference>
<dbReference type="InterPro" id="IPR002155">
    <property type="entry name" value="Thiolase"/>
</dbReference>